<sequence>MKDVISTILSLLFIFASIIFGFTAIFAICLLLTRDWVDALIIFTLLIIYKILPE</sequence>
<dbReference type="Proteomes" id="UP000665944">
    <property type="component" value="Unassembled WGS sequence"/>
</dbReference>
<protein>
    <submittedName>
        <fullName evidence="2">Uncharacterized protein</fullName>
    </submittedName>
</protein>
<reference evidence="2 3" key="1">
    <citation type="submission" date="2022-06" db="EMBL/GenBank/DDBJ databases">
        <title>Staphylococcus hominis ShoR14 genome sequence.</title>
        <authorList>
            <person name="Yeo C.C."/>
            <person name="Chew C.H."/>
            <person name="Che Hamzah A.M."/>
            <person name="Al-Trad E.I."/>
        </authorList>
    </citation>
    <scope>NUCLEOTIDE SEQUENCE [LARGE SCALE GENOMIC DNA]</scope>
    <source>
        <strain evidence="2 3">ShoR14</strain>
    </source>
</reference>
<evidence type="ECO:0000313" key="3">
    <source>
        <dbReference type="Proteomes" id="UP000665944"/>
    </source>
</evidence>
<feature type="transmembrane region" description="Helical" evidence="1">
    <location>
        <begin position="36"/>
        <end position="52"/>
    </location>
</feature>
<accession>A0A8X8GKX8</accession>
<feature type="transmembrane region" description="Helical" evidence="1">
    <location>
        <begin position="6"/>
        <end position="29"/>
    </location>
</feature>
<dbReference type="RefSeq" id="WP_017175564.1">
    <property type="nucleotide sequence ID" value="NZ_JBDFRX010000031.1"/>
</dbReference>
<proteinExistence type="predicted"/>
<dbReference type="EMBL" id="JAGHKT020000041">
    <property type="protein sequence ID" value="MCM5673453.1"/>
    <property type="molecule type" value="Genomic_DNA"/>
</dbReference>
<dbReference type="AlphaFoldDB" id="A0A8X8GKX8"/>
<comment type="caution">
    <text evidence="2">The sequence shown here is derived from an EMBL/GenBank/DDBJ whole genome shotgun (WGS) entry which is preliminary data.</text>
</comment>
<organism evidence="2 3">
    <name type="scientific">Staphylococcus hominis</name>
    <dbReference type="NCBI Taxonomy" id="1290"/>
    <lineage>
        <taxon>Bacteria</taxon>
        <taxon>Bacillati</taxon>
        <taxon>Bacillota</taxon>
        <taxon>Bacilli</taxon>
        <taxon>Bacillales</taxon>
        <taxon>Staphylococcaceae</taxon>
        <taxon>Staphylococcus</taxon>
    </lineage>
</organism>
<keyword evidence="1" id="KW-0472">Membrane</keyword>
<evidence type="ECO:0000313" key="2">
    <source>
        <dbReference type="EMBL" id="MCM5673453.1"/>
    </source>
</evidence>
<keyword evidence="3" id="KW-1185">Reference proteome</keyword>
<evidence type="ECO:0000256" key="1">
    <source>
        <dbReference type="SAM" id="Phobius"/>
    </source>
</evidence>
<name>A0A8X8GKX8_STAHO</name>
<keyword evidence="1" id="KW-0812">Transmembrane</keyword>
<gene>
    <name evidence="2" type="ORF">J7T32_012045</name>
</gene>
<keyword evidence="1" id="KW-1133">Transmembrane helix</keyword>